<dbReference type="GO" id="GO:1990904">
    <property type="term" value="C:ribonucleoprotein complex"/>
    <property type="evidence" value="ECO:0007669"/>
    <property type="project" value="UniProtKB-KW"/>
</dbReference>
<comment type="similarity">
    <text evidence="2">Belongs to the mitochondrion-specific ribosomal protein mS29 family.</text>
</comment>
<feature type="region of interest" description="Disordered" evidence="8">
    <location>
        <begin position="750"/>
        <end position="814"/>
    </location>
</feature>
<keyword evidence="6" id="KW-0687">Ribonucleoprotein</keyword>
<protein>
    <recommendedName>
        <fullName evidence="7">Small ribosomal subunit protein mS29</fullName>
    </recommendedName>
</protein>
<evidence type="ECO:0000256" key="5">
    <source>
        <dbReference type="ARBA" id="ARBA00023128"/>
    </source>
</evidence>
<organism evidence="9">
    <name type="scientific">Hordeum vulgare subsp. vulgare</name>
    <name type="common">Domesticated barley</name>
    <dbReference type="NCBI Taxonomy" id="112509"/>
    <lineage>
        <taxon>Eukaryota</taxon>
        <taxon>Viridiplantae</taxon>
        <taxon>Streptophyta</taxon>
        <taxon>Embryophyta</taxon>
        <taxon>Tracheophyta</taxon>
        <taxon>Spermatophyta</taxon>
        <taxon>Magnoliopsida</taxon>
        <taxon>Liliopsida</taxon>
        <taxon>Poales</taxon>
        <taxon>Poaceae</taxon>
        <taxon>BOP clade</taxon>
        <taxon>Pooideae</taxon>
        <taxon>Triticodae</taxon>
        <taxon>Triticeae</taxon>
        <taxon>Hordeinae</taxon>
        <taxon>Hordeum</taxon>
    </lineage>
</organism>
<feature type="compositionally biased region" description="Low complexity" evidence="8">
    <location>
        <begin position="225"/>
        <end position="245"/>
    </location>
</feature>
<dbReference type="Pfam" id="PF10236">
    <property type="entry name" value="DAP3"/>
    <property type="match status" value="2"/>
</dbReference>
<keyword evidence="5" id="KW-0496">Mitochondrion</keyword>
<keyword evidence="4" id="KW-0689">Ribosomal protein</keyword>
<accession>F2DZU6</accession>
<evidence type="ECO:0000256" key="4">
    <source>
        <dbReference type="ARBA" id="ARBA00022980"/>
    </source>
</evidence>
<feature type="compositionally biased region" description="Basic and acidic residues" evidence="8">
    <location>
        <begin position="767"/>
        <end position="788"/>
    </location>
</feature>
<reference evidence="9" key="1">
    <citation type="journal article" date="2011" name="Plant Physiol.">
        <title>Comprehensive sequence analysis of 24,783 barley full-length cDNAs derived from 12 clone libraries.</title>
        <authorList>
            <person name="Matsumoto T."/>
            <person name="Tanaka T."/>
            <person name="Sakai H."/>
            <person name="Amano N."/>
            <person name="Kanamori H."/>
            <person name="Kurita K."/>
            <person name="Kikuta A."/>
            <person name="Kamiya K."/>
            <person name="Yamamoto M."/>
            <person name="Ikawa H."/>
            <person name="Fujii N."/>
            <person name="Hori K."/>
            <person name="Itoh T."/>
            <person name="Sato K."/>
        </authorList>
    </citation>
    <scope>NUCLEOTIDE SEQUENCE</scope>
    <source>
        <tissue evidence="9">Shoot and root</tissue>
    </source>
</reference>
<feature type="compositionally biased region" description="Polar residues" evidence="8">
    <location>
        <begin position="174"/>
        <end position="186"/>
    </location>
</feature>
<evidence type="ECO:0000256" key="3">
    <source>
        <dbReference type="ARBA" id="ARBA00022946"/>
    </source>
</evidence>
<feature type="compositionally biased region" description="Low complexity" evidence="8">
    <location>
        <begin position="377"/>
        <end position="388"/>
    </location>
</feature>
<feature type="region of interest" description="Disordered" evidence="8">
    <location>
        <begin position="144"/>
        <end position="257"/>
    </location>
</feature>
<comment type="subcellular location">
    <subcellularLocation>
        <location evidence="1">Mitochondrion</location>
    </subcellularLocation>
</comment>
<feature type="region of interest" description="Disordered" evidence="8">
    <location>
        <begin position="377"/>
        <end position="421"/>
    </location>
</feature>
<keyword evidence="3" id="KW-0809">Transit peptide</keyword>
<dbReference type="PANTHER" id="PTHR12810:SF0">
    <property type="entry name" value="SMALL RIBOSOMAL SUBUNIT PROTEIN MS29"/>
    <property type="match status" value="1"/>
</dbReference>
<sequence>MYTLAVISRRQAQHLAPLQRLHMHRSFHLLSQHVFPNTSKLASRIGSAGTALYAKQPLNFQLRNFAAESEEEAAIPGAEMDKKQRKKDEVLDSTFARKGRKEAEFVNKKLKLRQEKISQKVAEEAAVLGDASLNVDSVLNLKKQREKEQTRKKHQRSDELDPLAPSIDLDDLTLPTTPSEVDSSTRAAIELATPTDLPADSFPGATGAGDMTVSERAASARRRVSAAAASRLSSSLGGSSSSSSKGRGGKRGVAEQKEQDTYQALLAEWRRVLRQHPALRAQLSLVQSEQSVWVQAKQALQEAESPEVLAARAALYPSSHLQLLLEHFVAQPTRASELSGEARVEHYRQVHEATQKLTPPERALLLREIQKAQHLSDQAAASASAPSSTKKVRPAVSSAYPIPGHSSPQSTAPQRSDQLKPHYPIEPKLMTALEKLRTAIRARTFASEDGQSKPAEGTVARTIADRTEAEAREALRALSEAAATAKAAASVGPGNTKGISSISTALNPNEDFKIADLDDDSEDWFEQYLPPPAPVSERAQTDPLLYVDQPLVRFHTEADMFRYFPVSPDVLTKIGPEMNKPLNDEFKHAGNFLMIRPPAFNIVQKLKTVTKGDAGLLLSAHGERGCGKSATLHYAMQYAIQEKWLLVAVRGDHIMNDTLGLITRNKQDPSVWDQPRWTAKFFTELVQSQGDRLKQISLQRAETKEFYIRAETHRRQHFIEMRAAEEKLAVQAAQLEEMNLQLAQAAQARKAGQAESEASGKKKDKKDKRDKEREKAREDKAAKTKADAMEAAVSGGVSSGGAGADGRAQLASHEQDTALDAPFLENPSLYDVVMASMHSDELMPEVLSHFMREIKITQDVPVLVVIDSINAWDHDSPFLDPETEFRHIPARQLGLIKELDFFASHPPRYGGTLFAFSQQYTKKNIAQYKSKGRHMVSHYDQGEVARALSHYKHSNLFIGQLDEANALRNVARVLALSGGTPREVYKVAGIFS</sequence>
<evidence type="ECO:0000256" key="6">
    <source>
        <dbReference type="ARBA" id="ARBA00023274"/>
    </source>
</evidence>
<dbReference type="AlphaFoldDB" id="F2DZU6"/>
<evidence type="ECO:0000256" key="2">
    <source>
        <dbReference type="ARBA" id="ARBA00009863"/>
    </source>
</evidence>
<dbReference type="GO" id="GO:0005739">
    <property type="term" value="C:mitochondrion"/>
    <property type="evidence" value="ECO:0007669"/>
    <property type="project" value="UniProtKB-SubCell"/>
</dbReference>
<dbReference type="EMBL" id="AK369417">
    <property type="protein sequence ID" value="BAK00618.1"/>
    <property type="molecule type" value="mRNA"/>
</dbReference>
<evidence type="ECO:0000256" key="1">
    <source>
        <dbReference type="ARBA" id="ARBA00004173"/>
    </source>
</evidence>
<dbReference type="GO" id="GO:0005840">
    <property type="term" value="C:ribosome"/>
    <property type="evidence" value="ECO:0007669"/>
    <property type="project" value="UniProtKB-KW"/>
</dbReference>
<evidence type="ECO:0000256" key="7">
    <source>
        <dbReference type="ARBA" id="ARBA00035140"/>
    </source>
</evidence>
<dbReference type="PANTHER" id="PTHR12810">
    <property type="entry name" value="MITOCHONDRIAL 28S RIBOSOMAL PROTEIN S29"/>
    <property type="match status" value="1"/>
</dbReference>
<dbReference type="InterPro" id="IPR019368">
    <property type="entry name" value="Ribosomal_mS29"/>
</dbReference>
<evidence type="ECO:0000256" key="8">
    <source>
        <dbReference type="SAM" id="MobiDB-lite"/>
    </source>
</evidence>
<feature type="compositionally biased region" description="Polar residues" evidence="8">
    <location>
        <begin position="406"/>
        <end position="416"/>
    </location>
</feature>
<proteinExistence type="evidence at transcript level"/>
<evidence type="ECO:0000313" key="9">
    <source>
        <dbReference type="EMBL" id="BAK00618.1"/>
    </source>
</evidence>
<name>F2DZU6_HORVV</name>